<organism evidence="5 8">
    <name type="scientific">Purpureocillium lilacinum</name>
    <name type="common">Paecilomyces lilacinus</name>
    <dbReference type="NCBI Taxonomy" id="33203"/>
    <lineage>
        <taxon>Eukaryota</taxon>
        <taxon>Fungi</taxon>
        <taxon>Dikarya</taxon>
        <taxon>Ascomycota</taxon>
        <taxon>Pezizomycotina</taxon>
        <taxon>Sordariomycetes</taxon>
        <taxon>Hypocreomycetidae</taxon>
        <taxon>Hypocreales</taxon>
        <taxon>Ophiocordycipitaceae</taxon>
        <taxon>Purpureocillium</taxon>
    </lineage>
</organism>
<evidence type="ECO:0000313" key="9">
    <source>
        <dbReference type="Proteomes" id="UP000245956"/>
    </source>
</evidence>
<dbReference type="InterPro" id="IPR032436">
    <property type="entry name" value="URB1_C"/>
</dbReference>
<dbReference type="InterPro" id="IPR021714">
    <property type="entry name" value="URB1_N"/>
</dbReference>
<dbReference type="SUPFAM" id="SSF48371">
    <property type="entry name" value="ARM repeat"/>
    <property type="match status" value="1"/>
</dbReference>
<dbReference type="STRING" id="33203.A0A179H903"/>
<proteinExistence type="predicted"/>
<feature type="domain" description="URB1 N-terminal" evidence="2">
    <location>
        <begin position="100"/>
        <end position="444"/>
    </location>
</feature>
<dbReference type="OMA" id="RYITFKR"/>
<evidence type="ECO:0000313" key="5">
    <source>
        <dbReference type="EMBL" id="OAQ86597.1"/>
    </source>
</evidence>
<reference evidence="7 9" key="2">
    <citation type="journal article" date="2016" name="Front. Microbiol.">
        <title>Genome and transcriptome sequences reveal the specific parasitism of the nematophagous Purpureocillium lilacinum 36-1.</title>
        <authorList>
            <person name="Xie J."/>
            <person name="Li S."/>
            <person name="Mo C."/>
            <person name="Xiao X."/>
            <person name="Peng D."/>
            <person name="Wang G."/>
            <person name="Xiao Y."/>
        </authorList>
    </citation>
    <scope>NUCLEOTIDE SEQUENCE [LARGE SCALE GENOMIC DNA]</scope>
    <source>
        <strain evidence="7 9">36-1</strain>
    </source>
</reference>
<evidence type="ECO:0000313" key="8">
    <source>
        <dbReference type="Proteomes" id="UP000078240"/>
    </source>
</evidence>
<dbReference type="Pfam" id="PF11707">
    <property type="entry name" value="Npa1"/>
    <property type="match status" value="1"/>
</dbReference>
<reference evidence="5 8" key="3">
    <citation type="submission" date="2016-01" db="EMBL/GenBank/DDBJ databases">
        <title>Biosynthesis of antibiotic leucinostatins and their inhibition on Phytophthora in bio-control Purpureocillium lilacinum.</title>
        <authorList>
            <person name="Wang G."/>
            <person name="Liu Z."/>
            <person name="Lin R."/>
            <person name="Li E."/>
            <person name="Mao Z."/>
            <person name="Ling J."/>
            <person name="Yin W."/>
            <person name="Xie B."/>
        </authorList>
    </citation>
    <scope>NUCLEOTIDE SEQUENCE [LARGE SCALE GENOMIC DNA]</scope>
    <source>
        <strain evidence="5">PLBJ-1</strain>
        <strain evidence="6">PLFJ-1</strain>
    </source>
</reference>
<dbReference type="Pfam" id="PF26140">
    <property type="entry name" value="HEAT_URB1"/>
    <property type="match status" value="1"/>
</dbReference>
<dbReference type="EMBL" id="LSBH01000001">
    <property type="protein sequence ID" value="OAQ86597.1"/>
    <property type="molecule type" value="Genomic_DNA"/>
</dbReference>
<sequence>MGKRASNGGTDGAAAFRKRQKIAHEAPSSEDIESSDQLRRLLAFDQDLRRARHGLQSFKKLLDEAISGDGDRKAKLAILQQYLETVMPKDAADNDDAVFLNDIMEMWSFAAQVNDDGVMSSVAVVLALLLQLVSESLHLVAHGLGICRTLLQERQLKSLSRNLSAEKGKGFIISPTLRLLREAVCLDGGAYARRVVRERSYTFTSLGRNLEIGHTGDGQEDSRRASVRTNAVRFFLSCLKYLHPEGRRELLSQRELLSHLTYMIKADPPYLVSEILDTLKTYVLAEVKIPREVKFKSFNTKTLLRFLALYNYSSPTGEPDDRDAVIEKAHHFLMYVCTTPAAGVLYPYKGLYPKESDEETTSRSIKGQAGANSDPWEGRFQEGIPVFNFVLSEFAAKLRPWSSLKHSELLVAMFTAAPELIADYFYKNRSFTFEPKLSMTWIGYAAFLFSTMTLPLPPAFGDPLRYANVPPPTSVLLDNILPPAINEKVLVRCLSPKSHLTSFFATRILVAALEKLNAAVGMLESSSSRSRSTVWSAAARRLVDAFCQRIPDMKEVVRCYRSVPPENALHRTLASRSLRLYYEVIPRVALAANFDVSPLFVDILKSMYQDEYEPGTKALATMELENLVSIASYSPGMRWFSKIEGLGDGASLSAFTALLRLLCDGDRDTPDNQLKKTLSDVAIENQLVSRSTGLRPLLRALQCTAEDASVKDLSSVWSLLDSCINRCATSPIKYLDQLQSYSSTDTVSGGTQVSLLSVALVEQTPYAIDAADSKSVRTLGRFLSLYLSACHLWGGDGALSAVLHQKIGEHMASKKVKLSAISNKADVERLQEPGAVAQPEAAAGRVEHSKQSRLSDASLQEMLQVPLMEAGDAGALVKWTSKSVEDFVEDGWAANLVRLLLSEHTNIRKEALVNILKMAAQIKESSYEEKTQMWLILSEVAESSRAQVEVGPVPSAFTAFTVHAIDILRNPLHPLYPKINSFLTRSPVWSLEKLPLAHDILHGEPSEDDKYYAELAWLLTYLLDSLKTPFDLGVFHKKKWFEKILALGSNPYLRSNLRTRILRIIYRATCIDAGSTTLVTRFGVMSWLDAQRAACAVEDDAAVFRQLMKRVWDTCDQQRVTAWSNGGITKVFGAFLV</sequence>
<feature type="region of interest" description="Disordered" evidence="1">
    <location>
        <begin position="1"/>
        <end position="33"/>
    </location>
</feature>
<dbReference type="OrthoDB" id="72892at2759"/>
<dbReference type="Pfam" id="PF16201">
    <property type="entry name" value="NopRA1"/>
    <property type="match status" value="1"/>
</dbReference>
<dbReference type="GO" id="GO:0000466">
    <property type="term" value="P:maturation of 5.8S rRNA from tricistronic rRNA transcript (SSU-rRNA, 5.8S rRNA, LSU-rRNA)"/>
    <property type="evidence" value="ECO:0007669"/>
    <property type="project" value="TreeGrafter"/>
</dbReference>
<gene>
    <name evidence="7" type="ORF">PCL_13052</name>
    <name evidence="5" type="ORF">VFPBJ_00637</name>
    <name evidence="6" type="ORF">VFPFJ_00668</name>
</gene>
<dbReference type="PANTHER" id="PTHR13500">
    <property type="entry name" value="NUCLEOLAR PRERIBOSOMAL-ASSOCIATED PROTEIN 1"/>
    <property type="match status" value="1"/>
</dbReference>
<dbReference type="KEGG" id="plj:28882802"/>
<feature type="domain" description="URB1 central HEAT repeat" evidence="4">
    <location>
        <begin position="634"/>
        <end position="823"/>
    </location>
</feature>
<dbReference type="EMBL" id="LCWV01000009">
    <property type="protein sequence ID" value="PWI70653.1"/>
    <property type="molecule type" value="Genomic_DNA"/>
</dbReference>
<evidence type="ECO:0000259" key="4">
    <source>
        <dbReference type="Pfam" id="PF26140"/>
    </source>
</evidence>
<dbReference type="Proteomes" id="UP000078340">
    <property type="component" value="Unassembled WGS sequence"/>
</dbReference>
<dbReference type="PANTHER" id="PTHR13500:SF0">
    <property type="entry name" value="NUCLEOLAR PRE-RIBOSOMAL-ASSOCIATED PROTEIN 1"/>
    <property type="match status" value="1"/>
</dbReference>
<dbReference type="GO" id="GO:0000463">
    <property type="term" value="P:maturation of LSU-rRNA from tricistronic rRNA transcript (SSU-rRNA, 5.8S rRNA, LSU-rRNA)"/>
    <property type="evidence" value="ECO:0007669"/>
    <property type="project" value="TreeGrafter"/>
</dbReference>
<evidence type="ECO:0000256" key="1">
    <source>
        <dbReference type="SAM" id="MobiDB-lite"/>
    </source>
</evidence>
<accession>A0A179H903</accession>
<protein>
    <submittedName>
        <fullName evidence="5">Ribosome biogenesis protein Urb1</fullName>
    </submittedName>
</protein>
<dbReference type="GO" id="GO:0005730">
    <property type="term" value="C:nucleolus"/>
    <property type="evidence" value="ECO:0007669"/>
    <property type="project" value="TreeGrafter"/>
</dbReference>
<dbReference type="AlphaFoldDB" id="A0A179H903"/>
<evidence type="ECO:0000313" key="6">
    <source>
        <dbReference type="EMBL" id="OAQ94559.1"/>
    </source>
</evidence>
<dbReference type="Proteomes" id="UP000245956">
    <property type="component" value="Unassembled WGS sequence"/>
</dbReference>
<evidence type="ECO:0000313" key="7">
    <source>
        <dbReference type="EMBL" id="PWI70653.1"/>
    </source>
</evidence>
<name>A0A179H903_PURLI</name>
<dbReference type="InterPro" id="IPR016024">
    <property type="entry name" value="ARM-type_fold"/>
</dbReference>
<dbReference type="GeneID" id="28882802"/>
<evidence type="ECO:0000259" key="2">
    <source>
        <dbReference type="Pfam" id="PF11707"/>
    </source>
</evidence>
<feature type="domain" description="URB1 C-terminal" evidence="3">
    <location>
        <begin position="896"/>
        <end position="1087"/>
    </location>
</feature>
<dbReference type="InterPro" id="IPR039844">
    <property type="entry name" value="URB1"/>
</dbReference>
<dbReference type="RefSeq" id="XP_018183278.1">
    <property type="nucleotide sequence ID" value="XM_018317753.1"/>
</dbReference>
<dbReference type="InterPro" id="IPR059018">
    <property type="entry name" value="HEAT_URB1"/>
</dbReference>
<dbReference type="EMBL" id="LSBI01000001">
    <property type="protein sequence ID" value="OAQ94559.1"/>
    <property type="molecule type" value="Genomic_DNA"/>
</dbReference>
<dbReference type="Proteomes" id="UP000078240">
    <property type="component" value="Unassembled WGS sequence"/>
</dbReference>
<evidence type="ECO:0000259" key="3">
    <source>
        <dbReference type="Pfam" id="PF16201"/>
    </source>
</evidence>
<reference evidence="7" key="1">
    <citation type="submission" date="2015-05" db="EMBL/GenBank/DDBJ databases">
        <authorList>
            <person name="Wang D.B."/>
            <person name="Wang M."/>
        </authorList>
    </citation>
    <scope>NUCLEOTIDE SEQUENCE</scope>
    <source>
        <strain evidence="7">36-1</strain>
    </source>
</reference>
<comment type="caution">
    <text evidence="5">The sequence shown here is derived from an EMBL/GenBank/DDBJ whole genome shotgun (WGS) entry which is preliminary data.</text>
</comment>